<accession>A0A316Z3E8</accession>
<evidence type="ECO:0000313" key="2">
    <source>
        <dbReference type="EMBL" id="PWN95432.1"/>
    </source>
</evidence>
<dbReference type="Proteomes" id="UP000245946">
    <property type="component" value="Unassembled WGS sequence"/>
</dbReference>
<feature type="compositionally biased region" description="Low complexity" evidence="1">
    <location>
        <begin position="201"/>
        <end position="216"/>
    </location>
</feature>
<dbReference type="EMBL" id="KZ819304">
    <property type="protein sequence ID" value="PWN95432.1"/>
    <property type="molecule type" value="Genomic_DNA"/>
</dbReference>
<dbReference type="RefSeq" id="XP_025595711.1">
    <property type="nucleotide sequence ID" value="XM_025745516.1"/>
</dbReference>
<dbReference type="OrthoDB" id="3366682at2759"/>
<feature type="region of interest" description="Disordered" evidence="1">
    <location>
        <begin position="81"/>
        <end position="140"/>
    </location>
</feature>
<evidence type="ECO:0000256" key="1">
    <source>
        <dbReference type="SAM" id="MobiDB-lite"/>
    </source>
</evidence>
<keyword evidence="3" id="KW-1185">Reference proteome</keyword>
<evidence type="ECO:0000313" key="3">
    <source>
        <dbReference type="Proteomes" id="UP000245946"/>
    </source>
</evidence>
<dbReference type="AlphaFoldDB" id="A0A316Z3E8"/>
<proteinExistence type="predicted"/>
<organism evidence="2 3">
    <name type="scientific">Tilletiopsis washingtonensis</name>
    <dbReference type="NCBI Taxonomy" id="58919"/>
    <lineage>
        <taxon>Eukaryota</taxon>
        <taxon>Fungi</taxon>
        <taxon>Dikarya</taxon>
        <taxon>Basidiomycota</taxon>
        <taxon>Ustilaginomycotina</taxon>
        <taxon>Exobasidiomycetes</taxon>
        <taxon>Entylomatales</taxon>
        <taxon>Entylomatales incertae sedis</taxon>
        <taxon>Tilletiopsis</taxon>
    </lineage>
</organism>
<sequence>MAQRYGGRFVPNPELEAKRLPKQPVAIWRRQLAPPSYAADSPHRVLKWSNTGEYVTFPEEADEPRGADAEREVAAVEAQAREAEAQREAAGGDETQAMDVDTPAAGEGASSIVTPATVAEETRAGATQEQASGAAPSAIPQHVREEMALVSAAGGVGAELNAGPLPDDSQGASAASTPGPTLNVAAELQPPPSGAAEPQTEGEVNAAAVQAAAEGTNEGGGVADEVGRSTREPSVPGLDAVVELSTDSAEAPKPAS</sequence>
<gene>
    <name evidence="2" type="ORF">FA09DRAFT_362806</name>
</gene>
<protein>
    <submittedName>
        <fullName evidence="2">Uncharacterized protein</fullName>
    </submittedName>
</protein>
<reference evidence="2 3" key="1">
    <citation type="journal article" date="2018" name="Mol. Biol. Evol.">
        <title>Broad Genomic Sampling Reveals a Smut Pathogenic Ancestry of the Fungal Clade Ustilaginomycotina.</title>
        <authorList>
            <person name="Kijpornyongpan T."/>
            <person name="Mondo S.J."/>
            <person name="Barry K."/>
            <person name="Sandor L."/>
            <person name="Lee J."/>
            <person name="Lipzen A."/>
            <person name="Pangilinan J."/>
            <person name="LaButti K."/>
            <person name="Hainaut M."/>
            <person name="Henrissat B."/>
            <person name="Grigoriev I.V."/>
            <person name="Spatafora J.W."/>
            <person name="Aime M.C."/>
        </authorList>
    </citation>
    <scope>NUCLEOTIDE SEQUENCE [LARGE SCALE GENOMIC DNA]</scope>
    <source>
        <strain evidence="2 3">MCA 4186</strain>
    </source>
</reference>
<feature type="region of interest" description="Disordered" evidence="1">
    <location>
        <begin position="157"/>
        <end position="256"/>
    </location>
</feature>
<feature type="compositionally biased region" description="Polar residues" evidence="1">
    <location>
        <begin position="170"/>
        <end position="180"/>
    </location>
</feature>
<dbReference type="GeneID" id="37273060"/>
<name>A0A316Z3E8_9BASI</name>